<reference evidence="1" key="1">
    <citation type="submission" date="2022-10" db="EMBL/GenBank/DDBJ databases">
        <title>Rhodococcus ferula Z13 complete genome.</title>
        <authorList>
            <person name="Long X."/>
            <person name="Zang M."/>
        </authorList>
    </citation>
    <scope>NUCLEOTIDE SEQUENCE</scope>
    <source>
        <strain evidence="1">Z13</strain>
    </source>
</reference>
<sequence>MTGPNEPQDSHGHTPSESPDPWARPTGSAPGSPWAPPGSAAPAQPTTDPQAPTTAWPGQQNPGQQNPGQQNLWGQPAAPQPAWGGQPTAPAWGQQPQPAAAPGWGAPPQGGQQQWPGAPAPGWAGQQPGGPQQPWGAPQGAWQPPGTPTSGGKSKLPWILAAAAVVLVLVVGGITAATRLGGKVLDRSATQAGVAKVLTDSYGATQVGDVQCPSGQRVEVGHSFSCQVTVDGQFREVTVTVTDDNGTYEVSRPR</sequence>
<gene>
    <name evidence="1" type="ORF">OED52_10860</name>
</gene>
<proteinExistence type="predicted"/>
<dbReference type="Proteomes" id="UP001156484">
    <property type="component" value="Chromosome"/>
</dbReference>
<protein>
    <submittedName>
        <fullName evidence="1">DUF4333 domain-containing protein</fullName>
    </submittedName>
</protein>
<organism evidence="1 2">
    <name type="scientific">Rhodococcus sacchari</name>
    <dbReference type="NCBI Taxonomy" id="2962047"/>
    <lineage>
        <taxon>Bacteria</taxon>
        <taxon>Bacillati</taxon>
        <taxon>Actinomycetota</taxon>
        <taxon>Actinomycetes</taxon>
        <taxon>Mycobacteriales</taxon>
        <taxon>Nocardiaceae</taxon>
        <taxon>Rhodococcus</taxon>
    </lineage>
</organism>
<dbReference type="EMBL" id="CP107551">
    <property type="protein sequence ID" value="UYP17233.1"/>
    <property type="molecule type" value="Genomic_DNA"/>
</dbReference>
<evidence type="ECO:0000313" key="1">
    <source>
        <dbReference type="EMBL" id="UYP17233.1"/>
    </source>
</evidence>
<accession>A0ACD4DC45</accession>
<name>A0ACD4DC45_9NOCA</name>
<evidence type="ECO:0000313" key="2">
    <source>
        <dbReference type="Proteomes" id="UP001156484"/>
    </source>
</evidence>
<keyword evidence="2" id="KW-1185">Reference proteome</keyword>